<sequence length="145" mass="16118">MKGEEEKLRYLELVHAAAAHMLVCVVVLYAYSKNSVDESVQEIEKHVPTMVKEAPNVARSIAEEVHRTGVVGTIIGLARNAGSRIERVAKDLYTKYEPVGRDLYTKYKPETEKRIVAAWCALNCLPLVPQVAHVVVPTTANFSEV</sequence>
<dbReference type="AlphaFoldDB" id="A0AAV8G1Y5"/>
<gene>
    <name evidence="2" type="ORF">LUZ62_050975</name>
</gene>
<comment type="caution">
    <text evidence="2">The sequence shown here is derived from an EMBL/GenBank/DDBJ whole genome shotgun (WGS) entry which is preliminary data.</text>
</comment>
<comment type="similarity">
    <text evidence="1">Belongs to the REF/SRPP family.</text>
</comment>
<dbReference type="InterPro" id="IPR008802">
    <property type="entry name" value="REF"/>
</dbReference>
<reference evidence="2" key="1">
    <citation type="submission" date="2022-08" db="EMBL/GenBank/DDBJ databases">
        <authorList>
            <person name="Marques A."/>
        </authorList>
    </citation>
    <scope>NUCLEOTIDE SEQUENCE</scope>
    <source>
        <strain evidence="2">RhyPub2mFocal</strain>
        <tissue evidence="2">Leaves</tissue>
    </source>
</reference>
<evidence type="ECO:0000313" key="2">
    <source>
        <dbReference type="EMBL" id="KAJ4799729.1"/>
    </source>
</evidence>
<dbReference type="Pfam" id="PF05755">
    <property type="entry name" value="REF"/>
    <property type="match status" value="2"/>
</dbReference>
<proteinExistence type="inferred from homology"/>
<protein>
    <submittedName>
        <fullName evidence="2">REF/SRPP-like protein</fullName>
    </submittedName>
</protein>
<keyword evidence="3" id="KW-1185">Reference proteome</keyword>
<dbReference type="EMBL" id="JAMFTS010000002">
    <property type="protein sequence ID" value="KAJ4799729.1"/>
    <property type="molecule type" value="Genomic_DNA"/>
</dbReference>
<organism evidence="2 3">
    <name type="scientific">Rhynchospora pubera</name>
    <dbReference type="NCBI Taxonomy" id="906938"/>
    <lineage>
        <taxon>Eukaryota</taxon>
        <taxon>Viridiplantae</taxon>
        <taxon>Streptophyta</taxon>
        <taxon>Embryophyta</taxon>
        <taxon>Tracheophyta</taxon>
        <taxon>Spermatophyta</taxon>
        <taxon>Magnoliopsida</taxon>
        <taxon>Liliopsida</taxon>
        <taxon>Poales</taxon>
        <taxon>Cyperaceae</taxon>
        <taxon>Cyperoideae</taxon>
        <taxon>Rhynchosporeae</taxon>
        <taxon>Rhynchospora</taxon>
    </lineage>
</organism>
<dbReference type="PANTHER" id="PTHR33732">
    <property type="entry name" value="REF/SRPP-LIKE PROTEIN OS05G0151300/LOC_OS05G05940"/>
    <property type="match status" value="1"/>
</dbReference>
<accession>A0AAV8G1Y5</accession>
<evidence type="ECO:0000256" key="1">
    <source>
        <dbReference type="ARBA" id="ARBA00009737"/>
    </source>
</evidence>
<dbReference type="Proteomes" id="UP001140206">
    <property type="component" value="Chromosome 2"/>
</dbReference>
<name>A0AAV8G1Y5_9POAL</name>
<dbReference type="PANTHER" id="PTHR33732:SF3">
    <property type="entry name" value="OS07G0671800 PROTEIN"/>
    <property type="match status" value="1"/>
</dbReference>
<evidence type="ECO:0000313" key="3">
    <source>
        <dbReference type="Proteomes" id="UP001140206"/>
    </source>
</evidence>